<feature type="domain" description="PG-1098 ferredoxin-like" evidence="2">
    <location>
        <begin position="279"/>
        <end position="322"/>
    </location>
</feature>
<dbReference type="InterPro" id="IPR054168">
    <property type="entry name" value="PG_1098_Fer"/>
</dbReference>
<dbReference type="Proteomes" id="UP001597545">
    <property type="component" value="Unassembled WGS sequence"/>
</dbReference>
<evidence type="ECO:0000259" key="2">
    <source>
        <dbReference type="Pfam" id="PF22013"/>
    </source>
</evidence>
<protein>
    <recommendedName>
        <fullName evidence="5">THUMP-like domain-containing protein</fullName>
    </recommendedName>
</protein>
<dbReference type="InterPro" id="IPR029063">
    <property type="entry name" value="SAM-dependent_MTases_sf"/>
</dbReference>
<dbReference type="RefSeq" id="WP_380901542.1">
    <property type="nucleotide sequence ID" value="NZ_JBHUEG010000007.1"/>
</dbReference>
<gene>
    <name evidence="3" type="ORF">ACFSR5_05525</name>
</gene>
<proteinExistence type="predicted"/>
<dbReference type="Gene3D" id="1.10.10.1110">
    <property type="entry name" value="Methyltransferase PG1098, N-terminal domain"/>
    <property type="match status" value="1"/>
</dbReference>
<dbReference type="CDD" id="cd02440">
    <property type="entry name" value="AdoMet_MTases"/>
    <property type="match status" value="1"/>
</dbReference>
<keyword evidence="4" id="KW-1185">Reference proteome</keyword>
<feature type="domain" description="THUMP-like" evidence="1">
    <location>
        <begin position="326"/>
        <end position="388"/>
    </location>
</feature>
<name>A0ABW5KDR4_9SPHI</name>
<dbReference type="Pfam" id="PF22013">
    <property type="entry name" value="PG_1098_Fer"/>
    <property type="match status" value="1"/>
</dbReference>
<dbReference type="EMBL" id="JBHULR010000003">
    <property type="protein sequence ID" value="MFD2547106.1"/>
    <property type="molecule type" value="Genomic_DNA"/>
</dbReference>
<dbReference type="InterPro" id="IPR041497">
    <property type="entry name" value="Thump-like"/>
</dbReference>
<reference evidence="4" key="1">
    <citation type="journal article" date="2019" name="Int. J. Syst. Evol. Microbiol.">
        <title>The Global Catalogue of Microorganisms (GCM) 10K type strain sequencing project: providing services to taxonomists for standard genome sequencing and annotation.</title>
        <authorList>
            <consortium name="The Broad Institute Genomics Platform"/>
            <consortium name="The Broad Institute Genome Sequencing Center for Infectious Disease"/>
            <person name="Wu L."/>
            <person name="Ma J."/>
        </authorList>
    </citation>
    <scope>NUCLEOTIDE SEQUENCE [LARGE SCALE GENOMIC DNA]</scope>
    <source>
        <strain evidence="4">KCTC 42662</strain>
    </source>
</reference>
<dbReference type="Pfam" id="PF18096">
    <property type="entry name" value="Thump_like"/>
    <property type="match status" value="1"/>
</dbReference>
<evidence type="ECO:0000259" key="1">
    <source>
        <dbReference type="Pfam" id="PF18096"/>
    </source>
</evidence>
<organism evidence="3 4">
    <name type="scientific">Sphingobacterium suaedae</name>
    <dbReference type="NCBI Taxonomy" id="1686402"/>
    <lineage>
        <taxon>Bacteria</taxon>
        <taxon>Pseudomonadati</taxon>
        <taxon>Bacteroidota</taxon>
        <taxon>Sphingobacteriia</taxon>
        <taxon>Sphingobacteriales</taxon>
        <taxon>Sphingobacteriaceae</taxon>
        <taxon>Sphingobacterium</taxon>
    </lineage>
</organism>
<accession>A0ABW5KDR4</accession>
<dbReference type="SUPFAM" id="SSF53335">
    <property type="entry name" value="S-adenosyl-L-methionine-dependent methyltransferases"/>
    <property type="match status" value="1"/>
</dbReference>
<comment type="caution">
    <text evidence="3">The sequence shown here is derived from an EMBL/GenBank/DDBJ whole genome shotgun (WGS) entry which is preliminary data.</text>
</comment>
<sequence length="393" mass="44234">MNKDLLTTDVQSYIHANQHSNPAAIALQKSPFETVTARELAAQIDGMQRVKKKIPAWLEHTGLYFPEKLNLEQASSSATGAFKSSLIAKDSRVIDLTGGFGVDSYYFAQHARQVTHCEINEDLSQIVAHNFKVLHVSHVDCIAGDGLELLRSQETSYDMIYIDPSRRVKQQKVFCLEDCEPNILESQDLFFSRAPYILTKLAPLLDIQLALRSLAQVKDVYVVSVDNDCKELLFMQERNYLGSPQIHAVRLLPDGPHLFSFNYTEEQDTVALYSAPKKYLYDPDVAVNKAGAFKSVGTRYGLGKLAAHTHLYTGDTDVTDFPGKQLKIIDTYTLKSLKKALPLKKANVISKNFPLRVEEIRKKFKIDDGGNDYLYFCTLERGEHVVIHGIRCA</sequence>
<dbReference type="Gene3D" id="3.40.50.150">
    <property type="entry name" value="Vaccinia Virus protein VP39"/>
    <property type="match status" value="1"/>
</dbReference>
<evidence type="ECO:0008006" key="5">
    <source>
        <dbReference type="Google" id="ProtNLM"/>
    </source>
</evidence>
<evidence type="ECO:0000313" key="3">
    <source>
        <dbReference type="EMBL" id="MFD2547106.1"/>
    </source>
</evidence>
<evidence type="ECO:0000313" key="4">
    <source>
        <dbReference type="Proteomes" id="UP001597545"/>
    </source>
</evidence>